<gene>
    <name evidence="2" type="ORF">H8689_07390</name>
</gene>
<organism evidence="2 3">
    <name type="scientific">Wansuia hejianensis</name>
    <dbReference type="NCBI Taxonomy" id="2763667"/>
    <lineage>
        <taxon>Bacteria</taxon>
        <taxon>Bacillati</taxon>
        <taxon>Bacillota</taxon>
        <taxon>Clostridia</taxon>
        <taxon>Lachnospirales</taxon>
        <taxon>Lachnospiraceae</taxon>
        <taxon>Wansuia</taxon>
    </lineage>
</organism>
<dbReference type="AlphaFoldDB" id="A0A926F2Y1"/>
<reference evidence="2 3" key="1">
    <citation type="submission" date="2020-08" db="EMBL/GenBank/DDBJ databases">
        <title>Genome public.</title>
        <authorList>
            <person name="Liu C."/>
            <person name="Sun Q."/>
        </authorList>
    </citation>
    <scope>NUCLEOTIDE SEQUENCE [LARGE SCALE GENOMIC DNA]</scope>
    <source>
        <strain evidence="2 3">NSJ-26</strain>
    </source>
</reference>
<comment type="caution">
    <text evidence="2">The sequence shown here is derived from an EMBL/GenBank/DDBJ whole genome shotgun (WGS) entry which is preliminary data.</text>
</comment>
<keyword evidence="1" id="KW-1133">Transmembrane helix</keyword>
<keyword evidence="3" id="KW-1185">Reference proteome</keyword>
<name>A0A926F2Y1_9FIRM</name>
<dbReference type="Pfam" id="PF19700">
    <property type="entry name" value="DUF6198"/>
    <property type="match status" value="1"/>
</dbReference>
<dbReference type="Proteomes" id="UP000601522">
    <property type="component" value="Unassembled WGS sequence"/>
</dbReference>
<dbReference type="EMBL" id="JACRTK010000003">
    <property type="protein sequence ID" value="MBC8590934.1"/>
    <property type="molecule type" value="Genomic_DNA"/>
</dbReference>
<protein>
    <recommendedName>
        <fullName evidence="4">YitT family protein</fullName>
    </recommendedName>
</protein>
<dbReference type="PANTHER" id="PTHR40078:SF1">
    <property type="entry name" value="INTEGRAL MEMBRANE PROTEIN"/>
    <property type="match status" value="1"/>
</dbReference>
<dbReference type="InterPro" id="IPR038750">
    <property type="entry name" value="YczE/YyaS-like"/>
</dbReference>
<keyword evidence="1" id="KW-0812">Transmembrane</keyword>
<evidence type="ECO:0000313" key="2">
    <source>
        <dbReference type="EMBL" id="MBC8590934.1"/>
    </source>
</evidence>
<evidence type="ECO:0008006" key="4">
    <source>
        <dbReference type="Google" id="ProtNLM"/>
    </source>
</evidence>
<accession>A0A926F2Y1</accession>
<feature type="transmembrane region" description="Helical" evidence="1">
    <location>
        <begin position="80"/>
        <end position="100"/>
    </location>
</feature>
<evidence type="ECO:0000256" key="1">
    <source>
        <dbReference type="SAM" id="Phobius"/>
    </source>
</evidence>
<proteinExistence type="predicted"/>
<dbReference type="PANTHER" id="PTHR40078">
    <property type="entry name" value="INTEGRAL MEMBRANE PROTEIN-RELATED"/>
    <property type="match status" value="1"/>
</dbReference>
<dbReference type="RefSeq" id="WP_249323773.1">
    <property type="nucleotide sequence ID" value="NZ_JACRTK010000003.1"/>
</dbReference>
<evidence type="ECO:0000313" key="3">
    <source>
        <dbReference type="Proteomes" id="UP000601522"/>
    </source>
</evidence>
<sequence length="227" mass="25074">MKKKTIIITRLIFGLFLFALGSVFAINAKIGVAPWDVFHQGVAKLTGITVGRANIYSGIIIFIIDIILGQDLGWGSIMNMILIGTFMDILMLNDLVPVFTGFTPKLIMLILGIIIQGLGCYFYISVGLGTGPRDGLMVALTKKTKRPVGIIKSSIDISVVTIGFILGGNLGIGTVIMAFFAGHIWQFIFKRLNFTISEIDHRFIQDDVRVLKEKFNKHQQGKEKTPQ</sequence>
<feature type="transmembrane region" description="Helical" evidence="1">
    <location>
        <begin position="49"/>
        <end position="68"/>
    </location>
</feature>
<feature type="transmembrane region" description="Helical" evidence="1">
    <location>
        <begin position="106"/>
        <end position="128"/>
    </location>
</feature>
<keyword evidence="1" id="KW-0472">Membrane</keyword>